<evidence type="ECO:0000313" key="4">
    <source>
        <dbReference type="Proteomes" id="UP000316714"/>
    </source>
</evidence>
<sequence precursor="true">MKIATTCFGVIAVALMALPAGAELISYEGFQYADGTDIGLGPGSDGGSGWSNEWTRNGSNGDPNSLRAVGGGLSYTDTMGRTLVTSGNYGLVDFNGLNDDRDGGGRNAQWYRNMDLSGYGAANMTEVVGVGGSYYISFIGERRGFHDPLVVDTDNDGGGDQTQYHPNVYARNAHFTLLNGGGLGEVAQIGNPSNKTTDRWTLRAKNAAVDDAVSDERFSYNQQFVVVKVTAGNLDINDVNFIPDLVEVWLNPDLSSEGLNGAPDMSKFILDNGVDPIDLAQTGVGLLAGSEGGNRRGAVMAFDEIRVGLDWESVTPNVPEPTSLALLSLCGLGLATRRRG</sequence>
<feature type="chain" id="PRO_5023065878" description="Ice-binding protein C-terminal domain-containing protein" evidence="1">
    <location>
        <begin position="23"/>
        <end position="340"/>
    </location>
</feature>
<protein>
    <recommendedName>
        <fullName evidence="2">Ice-binding protein C-terminal domain-containing protein</fullName>
    </recommendedName>
</protein>
<proteinExistence type="predicted"/>
<dbReference type="InterPro" id="IPR013424">
    <property type="entry name" value="Ice-binding_C"/>
</dbReference>
<feature type="signal peptide" evidence="1">
    <location>
        <begin position="1"/>
        <end position="22"/>
    </location>
</feature>
<comment type="caution">
    <text evidence="3">The sequence shown here is derived from an EMBL/GenBank/DDBJ whole genome shotgun (WGS) entry which is preliminary data.</text>
</comment>
<dbReference type="EMBL" id="SIHJ01000006">
    <property type="protein sequence ID" value="TWT29765.1"/>
    <property type="molecule type" value="Genomic_DNA"/>
</dbReference>
<accession>A0A5C5UWM2</accession>
<feature type="domain" description="Ice-binding protein C-terminal" evidence="2">
    <location>
        <begin position="318"/>
        <end position="339"/>
    </location>
</feature>
<gene>
    <name evidence="3" type="ORF">KOR34_50830</name>
</gene>
<dbReference type="Pfam" id="PF07589">
    <property type="entry name" value="PEP-CTERM"/>
    <property type="match status" value="1"/>
</dbReference>
<evidence type="ECO:0000259" key="2">
    <source>
        <dbReference type="Pfam" id="PF07589"/>
    </source>
</evidence>
<dbReference type="RefSeq" id="WP_146568888.1">
    <property type="nucleotide sequence ID" value="NZ_SIHJ01000006.1"/>
</dbReference>
<name>A0A5C5UWM2_9BACT</name>
<reference evidence="3 4" key="1">
    <citation type="submission" date="2019-02" db="EMBL/GenBank/DDBJ databases">
        <title>Deep-cultivation of Planctomycetes and their phenomic and genomic characterization uncovers novel biology.</title>
        <authorList>
            <person name="Wiegand S."/>
            <person name="Jogler M."/>
            <person name="Boedeker C."/>
            <person name="Pinto D."/>
            <person name="Vollmers J."/>
            <person name="Rivas-Marin E."/>
            <person name="Kohn T."/>
            <person name="Peeters S.H."/>
            <person name="Heuer A."/>
            <person name="Rast P."/>
            <person name="Oberbeckmann S."/>
            <person name="Bunk B."/>
            <person name="Jeske O."/>
            <person name="Meyerdierks A."/>
            <person name="Storesund J.E."/>
            <person name="Kallscheuer N."/>
            <person name="Luecker S."/>
            <person name="Lage O.M."/>
            <person name="Pohl T."/>
            <person name="Merkel B.J."/>
            <person name="Hornburger P."/>
            <person name="Mueller R.-W."/>
            <person name="Bruemmer F."/>
            <person name="Labrenz M."/>
            <person name="Spormann A.M."/>
            <person name="Op Den Camp H."/>
            <person name="Overmann J."/>
            <person name="Amann R."/>
            <person name="Jetten M.S.M."/>
            <person name="Mascher T."/>
            <person name="Medema M.H."/>
            <person name="Devos D.P."/>
            <person name="Kaster A.-K."/>
            <person name="Ovreas L."/>
            <person name="Rohde M."/>
            <person name="Galperin M.Y."/>
            <person name="Jogler C."/>
        </authorList>
    </citation>
    <scope>NUCLEOTIDE SEQUENCE [LARGE SCALE GENOMIC DNA]</scope>
    <source>
        <strain evidence="3 4">KOR34</strain>
    </source>
</reference>
<evidence type="ECO:0000313" key="3">
    <source>
        <dbReference type="EMBL" id="TWT29765.1"/>
    </source>
</evidence>
<dbReference type="NCBIfam" id="TIGR02595">
    <property type="entry name" value="PEP_CTERM"/>
    <property type="match status" value="1"/>
</dbReference>
<organism evidence="3 4">
    <name type="scientific">Posidoniimonas corsicana</name>
    <dbReference type="NCBI Taxonomy" id="1938618"/>
    <lineage>
        <taxon>Bacteria</taxon>
        <taxon>Pseudomonadati</taxon>
        <taxon>Planctomycetota</taxon>
        <taxon>Planctomycetia</taxon>
        <taxon>Pirellulales</taxon>
        <taxon>Lacipirellulaceae</taxon>
        <taxon>Posidoniimonas</taxon>
    </lineage>
</organism>
<keyword evidence="4" id="KW-1185">Reference proteome</keyword>
<dbReference type="AlphaFoldDB" id="A0A5C5UWM2"/>
<dbReference type="Proteomes" id="UP000316714">
    <property type="component" value="Unassembled WGS sequence"/>
</dbReference>
<keyword evidence="1" id="KW-0732">Signal</keyword>
<evidence type="ECO:0000256" key="1">
    <source>
        <dbReference type="SAM" id="SignalP"/>
    </source>
</evidence>